<dbReference type="AlphaFoldDB" id="A0A1X7VIY6"/>
<reference evidence="5" key="2">
    <citation type="submission" date="2017-05" db="UniProtKB">
        <authorList>
            <consortium name="EnsemblMetazoa"/>
        </authorList>
    </citation>
    <scope>IDENTIFICATION</scope>
</reference>
<comment type="catalytic activity">
    <reaction evidence="1 2">
        <text>Thiol-dependent hydrolysis of ester, thioester, amide, peptide and isopeptide bonds formed by the C-terminal Gly of ubiquitin (a 76-residue protein attached to proteins as an intracellular targeting signal).</text>
        <dbReference type="EC" id="3.4.19.12"/>
    </reaction>
</comment>
<evidence type="ECO:0000256" key="1">
    <source>
        <dbReference type="ARBA" id="ARBA00000707"/>
    </source>
</evidence>
<comment type="similarity">
    <text evidence="2">Belongs to the peptidase C19 family.</text>
</comment>
<dbReference type="Gene3D" id="3.90.70.10">
    <property type="entry name" value="Cysteine proteinases"/>
    <property type="match status" value="2"/>
</dbReference>
<dbReference type="KEGG" id="aqu:100632359"/>
<organism evidence="5">
    <name type="scientific">Amphimedon queenslandica</name>
    <name type="common">Sponge</name>
    <dbReference type="NCBI Taxonomy" id="400682"/>
    <lineage>
        <taxon>Eukaryota</taxon>
        <taxon>Metazoa</taxon>
        <taxon>Porifera</taxon>
        <taxon>Demospongiae</taxon>
        <taxon>Heteroscleromorpha</taxon>
        <taxon>Haplosclerida</taxon>
        <taxon>Niphatidae</taxon>
        <taxon>Amphimedon</taxon>
    </lineage>
</organism>
<evidence type="ECO:0000256" key="3">
    <source>
        <dbReference type="SAM" id="MobiDB-lite"/>
    </source>
</evidence>
<keyword evidence="2" id="KW-0833">Ubl conjugation pathway</keyword>
<dbReference type="GO" id="GO:0016579">
    <property type="term" value="P:protein deubiquitination"/>
    <property type="evidence" value="ECO:0007669"/>
    <property type="project" value="InterPro"/>
</dbReference>
<keyword evidence="2" id="KW-0788">Thiol protease</keyword>
<proteinExistence type="inferred from homology"/>
<dbReference type="PANTHER" id="PTHR21646">
    <property type="entry name" value="UBIQUITIN CARBOXYL-TERMINAL HYDROLASE"/>
    <property type="match status" value="1"/>
</dbReference>
<dbReference type="EC" id="3.4.19.12" evidence="2"/>
<dbReference type="OrthoDB" id="2020758at2759"/>
<protein>
    <recommendedName>
        <fullName evidence="2">Ubiquitin carboxyl-terminal hydrolase</fullName>
        <ecNumber evidence="2">3.4.19.12</ecNumber>
    </recommendedName>
</protein>
<feature type="compositionally biased region" description="Basic residues" evidence="3">
    <location>
        <begin position="1"/>
        <end position="11"/>
    </location>
</feature>
<dbReference type="PROSITE" id="PS00972">
    <property type="entry name" value="USP_1"/>
    <property type="match status" value="1"/>
</dbReference>
<dbReference type="InterPro" id="IPR050185">
    <property type="entry name" value="Ub_carboxyl-term_hydrolase"/>
</dbReference>
<evidence type="ECO:0000313" key="5">
    <source>
        <dbReference type="EnsemblMetazoa" id="Aqu2.1.40002_001"/>
    </source>
</evidence>
<reference evidence="6" key="1">
    <citation type="journal article" date="2010" name="Nature">
        <title>The Amphimedon queenslandica genome and the evolution of animal complexity.</title>
        <authorList>
            <person name="Srivastava M."/>
            <person name="Simakov O."/>
            <person name="Chapman J."/>
            <person name="Fahey B."/>
            <person name="Gauthier M.E."/>
            <person name="Mitros T."/>
            <person name="Richards G.S."/>
            <person name="Conaco C."/>
            <person name="Dacre M."/>
            <person name="Hellsten U."/>
            <person name="Larroux C."/>
            <person name="Putnam N.H."/>
            <person name="Stanke M."/>
            <person name="Adamska M."/>
            <person name="Darling A."/>
            <person name="Degnan S.M."/>
            <person name="Oakley T.H."/>
            <person name="Plachetzki D.C."/>
            <person name="Zhai Y."/>
            <person name="Adamski M."/>
            <person name="Calcino A."/>
            <person name="Cummins S.F."/>
            <person name="Goodstein D.M."/>
            <person name="Harris C."/>
            <person name="Jackson D.J."/>
            <person name="Leys S.P."/>
            <person name="Shu S."/>
            <person name="Woodcroft B.J."/>
            <person name="Vervoort M."/>
            <person name="Kosik K.S."/>
            <person name="Manning G."/>
            <person name="Degnan B.M."/>
            <person name="Rokhsar D.S."/>
        </authorList>
    </citation>
    <scope>NUCLEOTIDE SEQUENCE [LARGE SCALE GENOMIC DNA]</scope>
</reference>
<dbReference type="OMA" id="MAAGHYV"/>
<dbReference type="PROSITE" id="PS00973">
    <property type="entry name" value="USP_2"/>
    <property type="match status" value="1"/>
</dbReference>
<dbReference type="InterPro" id="IPR038765">
    <property type="entry name" value="Papain-like_cys_pep_sf"/>
</dbReference>
<feature type="compositionally biased region" description="Basic residues" evidence="3">
    <location>
        <begin position="261"/>
        <end position="271"/>
    </location>
</feature>
<dbReference type="InterPro" id="IPR028889">
    <property type="entry name" value="USP"/>
</dbReference>
<feature type="region of interest" description="Disordered" evidence="3">
    <location>
        <begin position="1"/>
        <end position="47"/>
    </location>
</feature>
<dbReference type="InParanoid" id="A0A1X7VIY6"/>
<feature type="compositionally biased region" description="Basic and acidic residues" evidence="3">
    <location>
        <begin position="582"/>
        <end position="602"/>
    </location>
</feature>
<feature type="compositionally biased region" description="Basic residues" evidence="3">
    <location>
        <begin position="293"/>
        <end position="317"/>
    </location>
</feature>
<sequence length="818" mass="90634">MMGNKKKRKSRVSSDGKKYQPGKGKDESTSAGKEGEAANKKQSKSFPVPGLNNLGNTCFFNAVLQNLSQTHLLRQRMSQHLSVTSYSLSIPSGSDDLAPLEVTVKRNDEGAKTEDFAIDLYRFLVDMNGMSNRILNPRIIFNHVCKSAPRFNSYQQQDSHELLRYLLDALKSEEIQRRKVAILKSYGVCKKPDKVKTLTDDDKKAIKLYGMQASMMDTYLEDVFGGKLTSSITCHSCQTCTDMQEDILDLSLPIPSDKVLHRFPKSKRKPSIHSSDDDEGLSVQKGRGSRASLSKHQRKRQEKAEKKKAKGKNKQKGKYSLEEFNELKSDPPKLPKLEEETSGPGVPELVQQLNDITLEEPVNTNGDVIRTNALIDSSSAVTDAPINIPGSPAANVALQSEASGVTFNHNTSVPDSTIDKEHVQGEPPTPSVSIDVPEKEPEKIEDISNSAQTVDSSATVIDSSATVIDSSATVIDTGSIVLENEPVPLDLSIEIVPTEPSGATPVVAKQKPAPPEEDNLFSLQSCLRDFTSPEILKGTEKFCCNVCTEKARSTKSKGTAKKSKEESSPLSLAVSDQQQPEKLTEKLTVENKGTNNDEKVEFSIDSGMNSSSSSSESDRDDSRDIESTKESDDEETAISDREENESECDLVFTEATKQLLIDHPPRVLCIQLKRFTQLGRNLSSLQKNNAHIDFTFLLDIASYCTDKCTDYFDSDGRLMYSLYGVVIHGGSMRGGHYTAYVRVRSEIQLERLTVNKVTESETINSDNEHIETRSFDYTSMENSQWYYISDTQVSKASADDVSQSQAYLLFYERLPFSC</sequence>
<feature type="compositionally biased region" description="Basic and acidic residues" evidence="3">
    <location>
        <begin position="319"/>
        <end position="339"/>
    </location>
</feature>
<keyword evidence="2" id="KW-0645">Protease</keyword>
<feature type="region of interest" description="Disordered" evidence="3">
    <location>
        <begin position="411"/>
        <end position="439"/>
    </location>
</feature>
<evidence type="ECO:0000256" key="2">
    <source>
        <dbReference type="RuleBase" id="RU366025"/>
    </source>
</evidence>
<feature type="compositionally biased region" description="Basic and acidic residues" evidence="3">
    <location>
        <begin position="616"/>
        <end position="630"/>
    </location>
</feature>
<dbReference type="Proteomes" id="UP000007879">
    <property type="component" value="Unassembled WGS sequence"/>
</dbReference>
<feature type="domain" description="USP" evidence="4">
    <location>
        <begin position="49"/>
        <end position="814"/>
    </location>
</feature>
<feature type="region of interest" description="Disordered" evidence="3">
    <location>
        <begin position="554"/>
        <end position="645"/>
    </location>
</feature>
<dbReference type="Pfam" id="PF00443">
    <property type="entry name" value="UCH"/>
    <property type="match status" value="1"/>
</dbReference>
<dbReference type="InterPro" id="IPR001394">
    <property type="entry name" value="Peptidase_C19_UCH"/>
</dbReference>
<dbReference type="EnsemblMetazoa" id="XM_003384058.3">
    <property type="protein sequence ID" value="XP_003384106.2"/>
    <property type="gene ID" value="LOC100632359"/>
</dbReference>
<evidence type="ECO:0000313" key="6">
    <source>
        <dbReference type="Proteomes" id="UP000007879"/>
    </source>
</evidence>
<dbReference type="InterPro" id="IPR018200">
    <property type="entry name" value="USP_CS"/>
</dbReference>
<name>A0A1X7VIY6_AMPQE</name>
<feature type="region of interest" description="Disordered" evidence="3">
    <location>
        <begin position="261"/>
        <end position="346"/>
    </location>
</feature>
<feature type="compositionally biased region" description="Low complexity" evidence="3">
    <location>
        <begin position="603"/>
        <end position="615"/>
    </location>
</feature>
<gene>
    <name evidence="5" type="primary">100632359</name>
</gene>
<dbReference type="PANTHER" id="PTHR21646:SF39">
    <property type="entry name" value="UBIQUITIN CARBOXYL-TERMINAL HYDROLASE 16"/>
    <property type="match status" value="1"/>
</dbReference>
<keyword evidence="2" id="KW-0378">Hydrolase</keyword>
<evidence type="ECO:0000259" key="4">
    <source>
        <dbReference type="PROSITE" id="PS50235"/>
    </source>
</evidence>
<keyword evidence="6" id="KW-1185">Reference proteome</keyword>
<dbReference type="STRING" id="400682.A0A1X7VIY6"/>
<dbReference type="EnsemblMetazoa" id="Aqu2.1.40002_001">
    <property type="protein sequence ID" value="Aqu2.1.40002_001"/>
    <property type="gene ID" value="Aqu2.1.40002"/>
</dbReference>
<feature type="compositionally biased region" description="Acidic residues" evidence="3">
    <location>
        <begin position="631"/>
        <end position="645"/>
    </location>
</feature>
<dbReference type="GO" id="GO:0004843">
    <property type="term" value="F:cysteine-type deubiquitinase activity"/>
    <property type="evidence" value="ECO:0007669"/>
    <property type="project" value="UniProtKB-UniRule"/>
</dbReference>
<accession>A0A1X7VIY6</accession>
<dbReference type="GO" id="GO:0006508">
    <property type="term" value="P:proteolysis"/>
    <property type="evidence" value="ECO:0007669"/>
    <property type="project" value="UniProtKB-KW"/>
</dbReference>
<feature type="compositionally biased region" description="Basic and acidic residues" evidence="3">
    <location>
        <begin position="12"/>
        <end position="39"/>
    </location>
</feature>
<dbReference type="SUPFAM" id="SSF54001">
    <property type="entry name" value="Cysteine proteinases"/>
    <property type="match status" value="1"/>
</dbReference>
<dbReference type="PROSITE" id="PS50235">
    <property type="entry name" value="USP_3"/>
    <property type="match status" value="1"/>
</dbReference>
<dbReference type="eggNOG" id="KOG1873">
    <property type="taxonomic scope" value="Eukaryota"/>
</dbReference>